<dbReference type="CDD" id="cd04301">
    <property type="entry name" value="NAT_SF"/>
    <property type="match status" value="1"/>
</dbReference>
<reference evidence="5 6" key="1">
    <citation type="submission" date="2015-09" db="EMBL/GenBank/DDBJ databases">
        <authorList>
            <consortium name="Pathogen Informatics"/>
        </authorList>
    </citation>
    <scope>NUCLEOTIDE SEQUENCE [LARGE SCALE GENOMIC DNA]</scope>
    <source>
        <strain evidence="5 6">2789STDY5608887</strain>
    </source>
</reference>
<gene>
    <name evidence="5" type="primary">ypeA</name>
    <name evidence="5" type="ORF">ERS852444_01527</name>
</gene>
<dbReference type="GO" id="GO:0016747">
    <property type="term" value="F:acyltransferase activity, transferring groups other than amino-acyl groups"/>
    <property type="evidence" value="ECO:0007669"/>
    <property type="project" value="InterPro"/>
</dbReference>
<dbReference type="InterPro" id="IPR000182">
    <property type="entry name" value="GNAT_dom"/>
</dbReference>
<dbReference type="Proteomes" id="UP000095453">
    <property type="component" value="Unassembled WGS sequence"/>
</dbReference>
<dbReference type="PANTHER" id="PTHR43877">
    <property type="entry name" value="AMINOALKYLPHOSPHONATE N-ACETYLTRANSFERASE-RELATED-RELATED"/>
    <property type="match status" value="1"/>
</dbReference>
<keyword evidence="2 5" id="KW-0012">Acyltransferase</keyword>
<dbReference type="AlphaFoldDB" id="A0A173TI78"/>
<dbReference type="InterPro" id="IPR050832">
    <property type="entry name" value="Bact_Acetyltransf"/>
</dbReference>
<evidence type="ECO:0000313" key="6">
    <source>
        <dbReference type="Proteomes" id="UP000095453"/>
    </source>
</evidence>
<proteinExistence type="predicted"/>
<name>A0A173TI78_9FIRM</name>
<evidence type="ECO:0000256" key="1">
    <source>
        <dbReference type="ARBA" id="ARBA00022679"/>
    </source>
</evidence>
<accession>A0A173TI78</accession>
<dbReference type="Gene3D" id="3.40.630.30">
    <property type="match status" value="1"/>
</dbReference>
<keyword evidence="1 5" id="KW-0808">Transferase</keyword>
<organism evidence="5 6">
    <name type="scientific">Roseburia inulinivorans</name>
    <dbReference type="NCBI Taxonomy" id="360807"/>
    <lineage>
        <taxon>Bacteria</taxon>
        <taxon>Bacillati</taxon>
        <taxon>Bacillota</taxon>
        <taxon>Clostridia</taxon>
        <taxon>Lachnospirales</taxon>
        <taxon>Lachnospiraceae</taxon>
        <taxon>Roseburia</taxon>
    </lineage>
</organism>
<evidence type="ECO:0000256" key="2">
    <source>
        <dbReference type="ARBA" id="ARBA00023315"/>
    </source>
</evidence>
<evidence type="ECO:0000313" key="5">
    <source>
        <dbReference type="EMBL" id="CUN01916.1"/>
    </source>
</evidence>
<evidence type="ECO:0000259" key="4">
    <source>
        <dbReference type="PROSITE" id="PS51186"/>
    </source>
</evidence>
<dbReference type="SUPFAM" id="SSF55729">
    <property type="entry name" value="Acyl-CoA N-acyltransferases (Nat)"/>
    <property type="match status" value="1"/>
</dbReference>
<dbReference type="Pfam" id="PF00583">
    <property type="entry name" value="Acetyltransf_1"/>
    <property type="match status" value="1"/>
</dbReference>
<feature type="domain" description="N-acetyltransferase" evidence="4">
    <location>
        <begin position="27"/>
        <end position="174"/>
    </location>
</feature>
<dbReference type="PROSITE" id="PS51186">
    <property type="entry name" value="GNAT"/>
    <property type="match status" value="1"/>
</dbReference>
<sequence length="174" mass="20064">MRSRFIENCPGEADSKEDENNMNDTNLTIRPMTIDDFEQVHSLWMEIHGFGIRSVDDSKEGVERFIRRNPATSMVAVCDGKIVGAILCGHDGRRAGLYHVCVQENYRKHGIGQKLVERCLEALKAEKISKVNLIAFKQNEIGNRFWQSLGWKYCDNVNYYEYVLNEENITVFNP</sequence>
<dbReference type="InterPro" id="IPR016181">
    <property type="entry name" value="Acyl_CoA_acyltransferase"/>
</dbReference>
<evidence type="ECO:0000256" key="3">
    <source>
        <dbReference type="SAM" id="MobiDB-lite"/>
    </source>
</evidence>
<dbReference type="EC" id="2.3.1.-" evidence="5"/>
<protein>
    <submittedName>
        <fullName evidence="5">Acetyltransferase YpeA</fullName>
        <ecNumber evidence="5">2.3.1.-</ecNumber>
    </submittedName>
</protein>
<feature type="region of interest" description="Disordered" evidence="3">
    <location>
        <begin position="1"/>
        <end position="23"/>
    </location>
</feature>
<dbReference type="EMBL" id="CYXX01000009">
    <property type="protein sequence ID" value="CUN01916.1"/>
    <property type="molecule type" value="Genomic_DNA"/>
</dbReference>